<evidence type="ECO:0000313" key="2">
    <source>
        <dbReference type="EMBL" id="GFS00094.1"/>
    </source>
</evidence>
<organism evidence="2 3">
    <name type="scientific">Elysia marginata</name>
    <dbReference type="NCBI Taxonomy" id="1093978"/>
    <lineage>
        <taxon>Eukaryota</taxon>
        <taxon>Metazoa</taxon>
        <taxon>Spiralia</taxon>
        <taxon>Lophotrochozoa</taxon>
        <taxon>Mollusca</taxon>
        <taxon>Gastropoda</taxon>
        <taxon>Heterobranchia</taxon>
        <taxon>Euthyneura</taxon>
        <taxon>Panpulmonata</taxon>
        <taxon>Sacoglossa</taxon>
        <taxon>Placobranchoidea</taxon>
        <taxon>Plakobranchidae</taxon>
        <taxon>Elysia</taxon>
    </lineage>
</organism>
<protein>
    <submittedName>
        <fullName evidence="2">Uncharacterized protein</fullName>
    </submittedName>
</protein>
<evidence type="ECO:0000313" key="3">
    <source>
        <dbReference type="Proteomes" id="UP000762676"/>
    </source>
</evidence>
<dbReference type="EMBL" id="BMAT01005813">
    <property type="protein sequence ID" value="GFS00094.1"/>
    <property type="molecule type" value="Genomic_DNA"/>
</dbReference>
<name>A0AAV4HQC8_9GAST</name>
<keyword evidence="3" id="KW-1185">Reference proteome</keyword>
<evidence type="ECO:0000256" key="1">
    <source>
        <dbReference type="SAM" id="MobiDB-lite"/>
    </source>
</evidence>
<accession>A0AAV4HQC8</accession>
<proteinExistence type="predicted"/>
<reference evidence="2 3" key="1">
    <citation type="journal article" date="2021" name="Elife">
        <title>Chloroplast acquisition without the gene transfer in kleptoplastic sea slugs, Plakobranchus ocellatus.</title>
        <authorList>
            <person name="Maeda T."/>
            <person name="Takahashi S."/>
            <person name="Yoshida T."/>
            <person name="Shimamura S."/>
            <person name="Takaki Y."/>
            <person name="Nagai Y."/>
            <person name="Toyoda A."/>
            <person name="Suzuki Y."/>
            <person name="Arimoto A."/>
            <person name="Ishii H."/>
            <person name="Satoh N."/>
            <person name="Nishiyama T."/>
            <person name="Hasebe M."/>
            <person name="Maruyama T."/>
            <person name="Minagawa J."/>
            <person name="Obokata J."/>
            <person name="Shigenobu S."/>
        </authorList>
    </citation>
    <scope>NUCLEOTIDE SEQUENCE [LARGE SCALE GENOMIC DNA]</scope>
</reference>
<sequence>MRHFSVNYATSVSLAHARFTLSFENLRELINLVHSLAMATSTCDSCHLNYFATIARFYNNSNLANLPKCFTNSLWRPGSFTLPYPTPFELLYIPEPEVVSKSEDSSDSESDSEDVQPPVDKN</sequence>
<dbReference type="Proteomes" id="UP000762676">
    <property type="component" value="Unassembled WGS sequence"/>
</dbReference>
<feature type="compositionally biased region" description="Acidic residues" evidence="1">
    <location>
        <begin position="105"/>
        <end position="114"/>
    </location>
</feature>
<comment type="caution">
    <text evidence="2">The sequence shown here is derived from an EMBL/GenBank/DDBJ whole genome shotgun (WGS) entry which is preliminary data.</text>
</comment>
<gene>
    <name evidence="2" type="ORF">ElyMa_002807500</name>
</gene>
<feature type="region of interest" description="Disordered" evidence="1">
    <location>
        <begin position="98"/>
        <end position="122"/>
    </location>
</feature>
<dbReference type="AlphaFoldDB" id="A0AAV4HQC8"/>